<evidence type="ECO:0000313" key="6">
    <source>
        <dbReference type="Proteomes" id="UP001592582"/>
    </source>
</evidence>
<dbReference type="InterPro" id="IPR050679">
    <property type="entry name" value="Bact_HTH_transcr_reg"/>
</dbReference>
<protein>
    <submittedName>
        <fullName evidence="5">GntR family transcriptional regulator</fullName>
    </submittedName>
</protein>
<dbReference type="Pfam" id="PF00392">
    <property type="entry name" value="GntR"/>
    <property type="match status" value="1"/>
</dbReference>
<accession>A0ABV6VB61</accession>
<dbReference type="RefSeq" id="WP_380509631.1">
    <property type="nucleotide sequence ID" value="NZ_JBHEZX010000006.1"/>
</dbReference>
<gene>
    <name evidence="5" type="ORF">ACEZDG_16990</name>
</gene>
<keyword evidence="1" id="KW-0805">Transcription regulation</keyword>
<dbReference type="Gene3D" id="1.10.10.10">
    <property type="entry name" value="Winged helix-like DNA-binding domain superfamily/Winged helix DNA-binding domain"/>
    <property type="match status" value="1"/>
</dbReference>
<keyword evidence="2" id="KW-0238">DNA-binding</keyword>
<keyword evidence="3" id="KW-0804">Transcription</keyword>
<evidence type="ECO:0000256" key="3">
    <source>
        <dbReference type="ARBA" id="ARBA00023163"/>
    </source>
</evidence>
<dbReference type="InterPro" id="IPR036388">
    <property type="entry name" value="WH-like_DNA-bd_sf"/>
</dbReference>
<dbReference type="PROSITE" id="PS50949">
    <property type="entry name" value="HTH_GNTR"/>
    <property type="match status" value="1"/>
</dbReference>
<dbReference type="PANTHER" id="PTHR44846:SF17">
    <property type="entry name" value="GNTR-FAMILY TRANSCRIPTIONAL REGULATOR"/>
    <property type="match status" value="1"/>
</dbReference>
<organism evidence="5 6">
    <name type="scientific">Streptacidiphilus alkalitolerans</name>
    <dbReference type="NCBI Taxonomy" id="3342712"/>
    <lineage>
        <taxon>Bacteria</taxon>
        <taxon>Bacillati</taxon>
        <taxon>Actinomycetota</taxon>
        <taxon>Actinomycetes</taxon>
        <taxon>Kitasatosporales</taxon>
        <taxon>Streptomycetaceae</taxon>
        <taxon>Streptacidiphilus</taxon>
    </lineage>
</organism>
<reference evidence="5 6" key="1">
    <citation type="submission" date="2024-09" db="EMBL/GenBank/DDBJ databases">
        <authorList>
            <person name="Lee S.D."/>
        </authorList>
    </citation>
    <scope>NUCLEOTIDE SEQUENCE [LARGE SCALE GENOMIC DNA]</scope>
    <source>
        <strain evidence="5 6">N1-1</strain>
    </source>
</reference>
<evidence type="ECO:0000313" key="5">
    <source>
        <dbReference type="EMBL" id="MFC1410958.1"/>
    </source>
</evidence>
<dbReference type="InterPro" id="IPR000524">
    <property type="entry name" value="Tscrpt_reg_HTH_GntR"/>
</dbReference>
<evidence type="ECO:0000256" key="1">
    <source>
        <dbReference type="ARBA" id="ARBA00023015"/>
    </source>
</evidence>
<feature type="domain" description="HTH gntR-type" evidence="4">
    <location>
        <begin position="9"/>
        <end position="79"/>
    </location>
</feature>
<dbReference type="PRINTS" id="PR00035">
    <property type="entry name" value="HTHGNTR"/>
</dbReference>
<dbReference type="EMBL" id="JBHEZX010000006">
    <property type="protein sequence ID" value="MFC1410958.1"/>
    <property type="molecule type" value="Genomic_DNA"/>
</dbReference>
<name>A0ABV6VB61_9ACTN</name>
<dbReference type="InterPro" id="IPR036390">
    <property type="entry name" value="WH_DNA-bd_sf"/>
</dbReference>
<dbReference type="CDD" id="cd07377">
    <property type="entry name" value="WHTH_GntR"/>
    <property type="match status" value="1"/>
</dbReference>
<dbReference type="SMART" id="SM00345">
    <property type="entry name" value="HTH_GNTR"/>
    <property type="match status" value="1"/>
</dbReference>
<dbReference type="Proteomes" id="UP001592582">
    <property type="component" value="Unassembled WGS sequence"/>
</dbReference>
<evidence type="ECO:0000259" key="4">
    <source>
        <dbReference type="PROSITE" id="PS50949"/>
    </source>
</evidence>
<evidence type="ECO:0000256" key="2">
    <source>
        <dbReference type="ARBA" id="ARBA00023125"/>
    </source>
</evidence>
<comment type="caution">
    <text evidence="5">The sequence shown here is derived from an EMBL/GenBank/DDBJ whole genome shotgun (WGS) entry which is preliminary data.</text>
</comment>
<dbReference type="PANTHER" id="PTHR44846">
    <property type="entry name" value="MANNOSYL-D-GLYCERATE TRANSPORT/METABOLISM SYSTEM REPRESSOR MNGR-RELATED"/>
    <property type="match status" value="1"/>
</dbReference>
<proteinExistence type="predicted"/>
<dbReference type="SUPFAM" id="SSF46785">
    <property type="entry name" value="Winged helix' DNA-binding domain"/>
    <property type="match status" value="1"/>
</dbReference>
<sequence length="282" mass="31019">MSLDPDDSRPPYQQVGSSLRASILTKKAGFEPGDKIPSGPELAKHFKVARGTVDKALDLLRSEGLIVTRQGSGSFVRERTERPVGLRPHLEAAFAQPQVTIDFAGFSSETLHNAMLEPLDKIRSGRFTPESIAVRLLLPDTTAPMAVPVLVEGLKDEPALRERARQIALTNAAGIAHSVEVLAELGLVQSATVLVKVHRASPLFKLYILNRTEAFFGYYPLRERSAPIAGDLHTFYDVTGKDTTLFHHSAGPDEASIGSQYVQQSQTWFDSLWTTIAFEREQ</sequence>
<keyword evidence="6" id="KW-1185">Reference proteome</keyword>